<gene>
    <name evidence="1" type="ORF">EI167_20815</name>
</gene>
<name>A0ABR9FSM5_9GAMM</name>
<dbReference type="Gene3D" id="1.10.8.290">
    <property type="entry name" value="uncharacterized protein sp1917 domain"/>
    <property type="match status" value="1"/>
</dbReference>
<accession>A0ABR9FSM5</accession>
<organism evidence="1 2">
    <name type="scientific">Pseudoalteromonas prydzensis</name>
    <dbReference type="NCBI Taxonomy" id="182141"/>
    <lineage>
        <taxon>Bacteria</taxon>
        <taxon>Pseudomonadati</taxon>
        <taxon>Pseudomonadota</taxon>
        <taxon>Gammaproteobacteria</taxon>
        <taxon>Alteromonadales</taxon>
        <taxon>Pseudoalteromonadaceae</taxon>
        <taxon>Pseudoalteromonas</taxon>
    </lineage>
</organism>
<dbReference type="InterPro" id="IPR014580">
    <property type="entry name" value="UCP033199"/>
</dbReference>
<dbReference type="Pfam" id="PF09966">
    <property type="entry name" value="DUF2200"/>
    <property type="match status" value="1"/>
</dbReference>
<dbReference type="EMBL" id="RRZA01000116">
    <property type="protein sequence ID" value="MBE0459824.1"/>
    <property type="molecule type" value="Genomic_DNA"/>
</dbReference>
<keyword evidence="2" id="KW-1185">Reference proteome</keyword>
<proteinExistence type="predicted"/>
<evidence type="ECO:0000313" key="2">
    <source>
        <dbReference type="Proteomes" id="UP000707245"/>
    </source>
</evidence>
<dbReference type="Proteomes" id="UP000707245">
    <property type="component" value="Unassembled WGS sequence"/>
</dbReference>
<sequence length="61" mass="7214">MQNQKIYKMAFAKVYPLYINKARRKGRSKEEVDRIIFWLTGYSDAQLVSLLADHTDTNTIY</sequence>
<dbReference type="InterPro" id="IPR023204">
    <property type="entry name" value="SP1917_dom_sf"/>
</dbReference>
<reference evidence="1 2" key="1">
    <citation type="submission" date="2020-07" db="EMBL/GenBank/DDBJ databases">
        <title>Halophilic bacteria isolated from french cheeses.</title>
        <authorList>
            <person name="Kothe C.I."/>
            <person name="Farah-Kraiem B."/>
            <person name="Renault P."/>
            <person name="Dridi B."/>
        </authorList>
    </citation>
    <scope>NUCLEOTIDE SEQUENCE [LARGE SCALE GENOMIC DNA]</scope>
    <source>
        <strain evidence="1 2">FME14</strain>
    </source>
</reference>
<dbReference type="RefSeq" id="WP_192543140.1">
    <property type="nucleotide sequence ID" value="NZ_JBQDLW010000121.1"/>
</dbReference>
<protein>
    <submittedName>
        <fullName evidence="1">DUF2200 family protein</fullName>
    </submittedName>
</protein>
<evidence type="ECO:0000313" key="1">
    <source>
        <dbReference type="EMBL" id="MBE0459824.1"/>
    </source>
</evidence>
<comment type="caution">
    <text evidence="1">The sequence shown here is derived from an EMBL/GenBank/DDBJ whole genome shotgun (WGS) entry which is preliminary data.</text>
</comment>